<organism evidence="8 9">
    <name type="scientific">Tremella mesenterica</name>
    <name type="common">Jelly fungus</name>
    <dbReference type="NCBI Taxonomy" id="5217"/>
    <lineage>
        <taxon>Eukaryota</taxon>
        <taxon>Fungi</taxon>
        <taxon>Dikarya</taxon>
        <taxon>Basidiomycota</taxon>
        <taxon>Agaricomycotina</taxon>
        <taxon>Tremellomycetes</taxon>
        <taxon>Tremellales</taxon>
        <taxon>Tremellaceae</taxon>
        <taxon>Tremella</taxon>
    </lineage>
</organism>
<dbReference type="InterPro" id="IPR050815">
    <property type="entry name" value="TF_fung"/>
</dbReference>
<dbReference type="InterPro" id="IPR007219">
    <property type="entry name" value="XnlR_reg_dom"/>
</dbReference>
<keyword evidence="2" id="KW-0479">Metal-binding</keyword>
<evidence type="ECO:0000256" key="3">
    <source>
        <dbReference type="ARBA" id="ARBA00023015"/>
    </source>
</evidence>
<feature type="region of interest" description="Disordered" evidence="6">
    <location>
        <begin position="231"/>
        <end position="279"/>
    </location>
</feature>
<accession>A0A4Q1BP75</accession>
<dbReference type="VEuPathDB" id="FungiDB:TREMEDRAFT_60335"/>
<dbReference type="CDD" id="cd00067">
    <property type="entry name" value="GAL4"/>
    <property type="match status" value="1"/>
</dbReference>
<feature type="region of interest" description="Disordered" evidence="6">
    <location>
        <begin position="186"/>
        <end position="210"/>
    </location>
</feature>
<feature type="compositionally biased region" description="Polar residues" evidence="6">
    <location>
        <begin position="94"/>
        <end position="104"/>
    </location>
</feature>
<proteinExistence type="predicted"/>
<protein>
    <recommendedName>
        <fullName evidence="7">Zn(2)-C6 fungal-type domain-containing protein</fullName>
    </recommendedName>
</protein>
<keyword evidence="9" id="KW-1185">Reference proteome</keyword>
<dbReference type="InterPro" id="IPR036864">
    <property type="entry name" value="Zn2-C6_fun-type_DNA-bd_sf"/>
</dbReference>
<comment type="caution">
    <text evidence="8">The sequence shown here is derived from an EMBL/GenBank/DDBJ whole genome shotgun (WGS) entry which is preliminary data.</text>
</comment>
<evidence type="ECO:0000256" key="4">
    <source>
        <dbReference type="ARBA" id="ARBA00023163"/>
    </source>
</evidence>
<name>A0A4Q1BP75_TREME</name>
<dbReference type="EMBL" id="SDIL01000028">
    <property type="protein sequence ID" value="RXK39689.1"/>
    <property type="molecule type" value="Genomic_DNA"/>
</dbReference>
<dbReference type="InParanoid" id="A0A4Q1BP75"/>
<dbReference type="GO" id="GO:0008270">
    <property type="term" value="F:zinc ion binding"/>
    <property type="evidence" value="ECO:0007669"/>
    <property type="project" value="InterPro"/>
</dbReference>
<dbReference type="SMART" id="SM00906">
    <property type="entry name" value="Fungal_trans"/>
    <property type="match status" value="1"/>
</dbReference>
<dbReference type="Pfam" id="PF04082">
    <property type="entry name" value="Fungal_trans"/>
    <property type="match status" value="1"/>
</dbReference>
<dbReference type="OrthoDB" id="39175at2759"/>
<dbReference type="Pfam" id="PF00172">
    <property type="entry name" value="Zn_clus"/>
    <property type="match status" value="1"/>
</dbReference>
<dbReference type="GO" id="GO:0006351">
    <property type="term" value="P:DNA-templated transcription"/>
    <property type="evidence" value="ECO:0007669"/>
    <property type="project" value="InterPro"/>
</dbReference>
<keyword evidence="4" id="KW-0804">Transcription</keyword>
<dbReference type="PANTHER" id="PTHR47338">
    <property type="entry name" value="ZN(II)2CYS6 TRANSCRIPTION FACTOR (EUROFUNG)-RELATED"/>
    <property type="match status" value="1"/>
</dbReference>
<evidence type="ECO:0000256" key="2">
    <source>
        <dbReference type="ARBA" id="ARBA00022723"/>
    </source>
</evidence>
<feature type="compositionally biased region" description="Polar residues" evidence="6">
    <location>
        <begin position="244"/>
        <end position="279"/>
    </location>
</feature>
<feature type="region of interest" description="Disordered" evidence="6">
    <location>
        <begin position="1"/>
        <end position="20"/>
    </location>
</feature>
<dbReference type="PANTHER" id="PTHR47338:SF29">
    <property type="entry name" value="ZN(2)-C6 FUNGAL-TYPE DOMAIN-CONTAINING PROTEIN"/>
    <property type="match status" value="1"/>
</dbReference>
<gene>
    <name evidence="8" type="ORF">M231_03044</name>
</gene>
<evidence type="ECO:0000256" key="6">
    <source>
        <dbReference type="SAM" id="MobiDB-lite"/>
    </source>
</evidence>
<dbReference type="Proteomes" id="UP000289152">
    <property type="component" value="Unassembled WGS sequence"/>
</dbReference>
<dbReference type="Gene3D" id="4.10.240.10">
    <property type="entry name" value="Zn(2)-C6 fungal-type DNA-binding domain"/>
    <property type="match status" value="1"/>
</dbReference>
<evidence type="ECO:0000256" key="1">
    <source>
        <dbReference type="ARBA" id="ARBA00004123"/>
    </source>
</evidence>
<dbReference type="SMART" id="SM00066">
    <property type="entry name" value="GAL4"/>
    <property type="match status" value="1"/>
</dbReference>
<dbReference type="AlphaFoldDB" id="A0A4Q1BP75"/>
<keyword evidence="5" id="KW-0539">Nucleus</keyword>
<evidence type="ECO:0000313" key="8">
    <source>
        <dbReference type="EMBL" id="RXK39689.1"/>
    </source>
</evidence>
<feature type="domain" description="Zn(2)-C6 fungal-type" evidence="7">
    <location>
        <begin position="25"/>
        <end position="56"/>
    </location>
</feature>
<evidence type="ECO:0000256" key="5">
    <source>
        <dbReference type="ARBA" id="ARBA00023242"/>
    </source>
</evidence>
<dbReference type="SUPFAM" id="SSF57701">
    <property type="entry name" value="Zn2/Cys6 DNA-binding domain"/>
    <property type="match status" value="1"/>
</dbReference>
<dbReference type="CDD" id="cd12148">
    <property type="entry name" value="fungal_TF_MHR"/>
    <property type="match status" value="1"/>
</dbReference>
<dbReference type="GO" id="GO:0000981">
    <property type="term" value="F:DNA-binding transcription factor activity, RNA polymerase II-specific"/>
    <property type="evidence" value="ECO:0007669"/>
    <property type="project" value="InterPro"/>
</dbReference>
<dbReference type="GO" id="GO:0005634">
    <property type="term" value="C:nucleus"/>
    <property type="evidence" value="ECO:0007669"/>
    <property type="project" value="UniProtKB-SubCell"/>
</dbReference>
<keyword evidence="3" id="KW-0805">Transcription regulation</keyword>
<dbReference type="PROSITE" id="PS00463">
    <property type="entry name" value="ZN2_CY6_FUNGAL_1"/>
    <property type="match status" value="1"/>
</dbReference>
<sequence length="857" mass="95609">MPKDDSSTHVSSSSSHKLPLQRGDACLYCRKRRIRCSGNKPDPCDHCKKLKRECIYDNGKPVSRVRQLEDKVSELENLLRHGSVGVGDVEPRTASASRRSSEQDGWTENETFDLNGINELGAMPDTSTGVSFGFGGSLFGGNGIMGNGLQGMENTPKLAQSDAVLGFDWSGLDPTFLSLINSFSTTTTQLSVPPPPPPTQPQSGSAFPSAFAMEGITPGTQAFLNDIIPPSSVTQRESHPPNLEDTTFPSYSSSQSNVTPVSGDSRSSMSTDPSPYTAPLHQQNEQVTLTQPNESSYANLQQNIPSFQSESTAKAFSGAEYGELNESPALELVGGWFDVNDLPRVARDHLLDLFFSSMRIFGQEFHIPRFFASLSLPPSKRPHPSLLHTMYLLASRVSTSPSIRSLESHFFSVASKQLDESIRLADRLFDAVRAATMLAVYQFSKSRYHEGWMMTGLAARLAISCGLHQIPSSVFRPSPVPRDQRGDLVSIMRHRSYALPPPQDAIDLGERIWAFWSIYIVDRCGSIASQWPPAIQDESVTTPYPKPLHDYELGLVNKDDDKTVSELFEPSEGPLPHYADSTFYILRLRAIALLEKSSKLMYLKPEPGLQERTRDGSCSVSPMGGIDEYLSFQEYNASQATDTHPCEDGKNPSGSQGWTRCARIRTPKAYEEIRLALLRIENDLPPERRTNWEKWDGKVQDWHYSPSKKDVASMHFVLGCAWMFLWDIYSFNAENHLAVGVARRLTYAIRRISAETMRADFDVFIVMTWSFVVKILIRESKRLHYLGETEAAVPIDADIECIISALKLFGQAHHLASTQAFRMDIYRQSTMEDMSFMQGDNIDDVHVQLSRGTHLEC</sequence>
<dbReference type="PROSITE" id="PS50048">
    <property type="entry name" value="ZN2_CY6_FUNGAL_2"/>
    <property type="match status" value="1"/>
</dbReference>
<dbReference type="GO" id="GO:0003677">
    <property type="term" value="F:DNA binding"/>
    <property type="evidence" value="ECO:0007669"/>
    <property type="project" value="InterPro"/>
</dbReference>
<evidence type="ECO:0000313" key="9">
    <source>
        <dbReference type="Proteomes" id="UP000289152"/>
    </source>
</evidence>
<feature type="region of interest" description="Disordered" evidence="6">
    <location>
        <begin position="86"/>
        <end position="108"/>
    </location>
</feature>
<dbReference type="InterPro" id="IPR001138">
    <property type="entry name" value="Zn2Cys6_DnaBD"/>
</dbReference>
<comment type="subcellular location">
    <subcellularLocation>
        <location evidence="1">Nucleus</location>
    </subcellularLocation>
</comment>
<evidence type="ECO:0000259" key="7">
    <source>
        <dbReference type="PROSITE" id="PS50048"/>
    </source>
</evidence>
<reference evidence="8 9" key="1">
    <citation type="submission" date="2016-06" db="EMBL/GenBank/DDBJ databases">
        <title>Evolution of pathogenesis and genome organization in the Tremellales.</title>
        <authorList>
            <person name="Cuomo C."/>
            <person name="Litvintseva A."/>
            <person name="Heitman J."/>
            <person name="Chen Y."/>
            <person name="Sun S."/>
            <person name="Springer D."/>
            <person name="Dromer F."/>
            <person name="Young S."/>
            <person name="Zeng Q."/>
            <person name="Chapman S."/>
            <person name="Gujja S."/>
            <person name="Saif S."/>
            <person name="Birren B."/>
        </authorList>
    </citation>
    <scope>NUCLEOTIDE SEQUENCE [LARGE SCALE GENOMIC DNA]</scope>
    <source>
        <strain evidence="8 9">ATCC 28783</strain>
    </source>
</reference>